<keyword evidence="1" id="KW-0472">Membrane</keyword>
<evidence type="ECO:0000313" key="3">
    <source>
        <dbReference type="Proteomes" id="UP000626148"/>
    </source>
</evidence>
<dbReference type="AlphaFoldDB" id="A0A918N8K1"/>
<organism evidence="2 3">
    <name type="scientific">Saccharospirillum salsuginis</name>
    <dbReference type="NCBI Taxonomy" id="418750"/>
    <lineage>
        <taxon>Bacteria</taxon>
        <taxon>Pseudomonadati</taxon>
        <taxon>Pseudomonadota</taxon>
        <taxon>Gammaproteobacteria</taxon>
        <taxon>Oceanospirillales</taxon>
        <taxon>Saccharospirillaceae</taxon>
        <taxon>Saccharospirillum</taxon>
    </lineage>
</organism>
<keyword evidence="1" id="KW-1133">Transmembrane helix</keyword>
<feature type="transmembrane region" description="Helical" evidence="1">
    <location>
        <begin position="6"/>
        <end position="27"/>
    </location>
</feature>
<dbReference type="EMBL" id="BMXR01000004">
    <property type="protein sequence ID" value="GGX51257.1"/>
    <property type="molecule type" value="Genomic_DNA"/>
</dbReference>
<sequence>MTTLWPLYLILLPVGILLLAVALRLLFQRGWVGGFLRGLVGLGALASLVLLGLLLVDLSAFRALSQETVVATLSFRQLDSQHYEAQVAPIGRSEPMSFEVRGDQWQVDARVLNWQGPLAVLGMEPLYRLERFSGRYLDLEQERNASRSVYELEGGHWLDAADIVPRLPWVNSRFGSAAYMPMVDGGLFEVGMTARGLVARPVNQPAREAVDDWFSE</sequence>
<name>A0A918N8K1_9GAMM</name>
<evidence type="ECO:0008006" key="4">
    <source>
        <dbReference type="Google" id="ProtNLM"/>
    </source>
</evidence>
<feature type="transmembrane region" description="Helical" evidence="1">
    <location>
        <begin position="39"/>
        <end position="61"/>
    </location>
</feature>
<protein>
    <recommendedName>
        <fullName evidence="4">Multidrug transporter</fullName>
    </recommendedName>
</protein>
<keyword evidence="1" id="KW-0812">Transmembrane</keyword>
<evidence type="ECO:0000256" key="1">
    <source>
        <dbReference type="SAM" id="Phobius"/>
    </source>
</evidence>
<reference evidence="2" key="1">
    <citation type="journal article" date="2014" name="Int. J. Syst. Evol. Microbiol.">
        <title>Complete genome sequence of Corynebacterium casei LMG S-19264T (=DSM 44701T), isolated from a smear-ripened cheese.</title>
        <authorList>
            <consortium name="US DOE Joint Genome Institute (JGI-PGF)"/>
            <person name="Walter F."/>
            <person name="Albersmeier A."/>
            <person name="Kalinowski J."/>
            <person name="Ruckert C."/>
        </authorList>
    </citation>
    <scope>NUCLEOTIDE SEQUENCE</scope>
    <source>
        <strain evidence="2">KCTC 22169</strain>
    </source>
</reference>
<evidence type="ECO:0000313" key="2">
    <source>
        <dbReference type="EMBL" id="GGX51257.1"/>
    </source>
</evidence>
<dbReference type="RefSeq" id="WP_189608226.1">
    <property type="nucleotide sequence ID" value="NZ_BMXR01000004.1"/>
</dbReference>
<dbReference type="Proteomes" id="UP000626148">
    <property type="component" value="Unassembled WGS sequence"/>
</dbReference>
<keyword evidence="3" id="KW-1185">Reference proteome</keyword>
<proteinExistence type="predicted"/>
<accession>A0A918N8K1</accession>
<comment type="caution">
    <text evidence="2">The sequence shown here is derived from an EMBL/GenBank/DDBJ whole genome shotgun (WGS) entry which is preliminary data.</text>
</comment>
<gene>
    <name evidence="2" type="ORF">GCM10007392_18120</name>
</gene>
<reference evidence="2" key="2">
    <citation type="submission" date="2020-09" db="EMBL/GenBank/DDBJ databases">
        <authorList>
            <person name="Sun Q."/>
            <person name="Kim S."/>
        </authorList>
    </citation>
    <scope>NUCLEOTIDE SEQUENCE</scope>
    <source>
        <strain evidence="2">KCTC 22169</strain>
    </source>
</reference>